<dbReference type="EMBL" id="QGTA01000214">
    <property type="protein sequence ID" value="RQW90848.1"/>
    <property type="molecule type" value="Genomic_DNA"/>
</dbReference>
<keyword evidence="2" id="KW-1185">Reference proteome</keyword>
<proteinExistence type="predicted"/>
<protein>
    <submittedName>
        <fullName evidence="1">Uncharacterized protein</fullName>
    </submittedName>
</protein>
<name>A0ABX9Y440_MICCH</name>
<gene>
    <name evidence="1" type="ORF">DLJ60_19230</name>
</gene>
<organism evidence="1 2">
    <name type="scientific">Micromonospora chalcea</name>
    <dbReference type="NCBI Taxonomy" id="1874"/>
    <lineage>
        <taxon>Bacteria</taxon>
        <taxon>Bacillati</taxon>
        <taxon>Actinomycetota</taxon>
        <taxon>Actinomycetes</taxon>
        <taxon>Micromonosporales</taxon>
        <taxon>Micromonosporaceae</taxon>
        <taxon>Micromonospora</taxon>
    </lineage>
</organism>
<evidence type="ECO:0000313" key="1">
    <source>
        <dbReference type="EMBL" id="RQW90848.1"/>
    </source>
</evidence>
<reference evidence="1 2" key="1">
    <citation type="submission" date="2018-05" db="EMBL/GenBank/DDBJ databases">
        <title>Micromonospora from Atacama Desert.</title>
        <authorList>
            <person name="Carro L."/>
            <person name="Goodfellow M."/>
            <person name="Klenk H.-P."/>
        </authorList>
    </citation>
    <scope>NUCLEOTIDE SEQUENCE [LARGE SCALE GENOMIC DNA]</scope>
    <source>
        <strain evidence="1 2">LB41</strain>
    </source>
</reference>
<evidence type="ECO:0000313" key="2">
    <source>
        <dbReference type="Proteomes" id="UP000274694"/>
    </source>
</evidence>
<dbReference type="Proteomes" id="UP000274694">
    <property type="component" value="Unassembled WGS sequence"/>
</dbReference>
<accession>A0ABX9Y440</accession>
<sequence length="98" mass="11142">MAKLAHVHRVFNAIMGGGFGFAMEVIERDEFERAIEGFRYLSLIEIADLLADLVRSYGESSYDERKEEAFDSLINESSLILDTYRRKASEEPSEFGLA</sequence>
<comment type="caution">
    <text evidence="1">The sequence shown here is derived from an EMBL/GenBank/DDBJ whole genome shotgun (WGS) entry which is preliminary data.</text>
</comment>